<sequence>MVSIGSNVTSIFTLLFQDDIPNNLNDGKLENMFFAVGAVSAINLSFYIIVMRKMQFGICTVHEDEVNEKDALIDQSSNLMSAHESGQ</sequence>
<dbReference type="AlphaFoldDB" id="A0A067C090"/>
<keyword evidence="1" id="KW-1133">Transmembrane helix</keyword>
<dbReference type="KEGG" id="spar:SPRG_11717"/>
<name>A0A067C090_SAPPC</name>
<dbReference type="Gene3D" id="1.20.1250.20">
    <property type="entry name" value="MFS general substrate transporter like domains"/>
    <property type="match status" value="1"/>
</dbReference>
<dbReference type="Proteomes" id="UP000030745">
    <property type="component" value="Unassembled WGS sequence"/>
</dbReference>
<evidence type="ECO:0000313" key="2">
    <source>
        <dbReference type="EMBL" id="KDO22535.1"/>
    </source>
</evidence>
<dbReference type="InterPro" id="IPR036259">
    <property type="entry name" value="MFS_trans_sf"/>
</dbReference>
<evidence type="ECO:0000313" key="3">
    <source>
        <dbReference type="Proteomes" id="UP000030745"/>
    </source>
</evidence>
<keyword evidence="1" id="KW-0472">Membrane</keyword>
<reference evidence="2 3" key="1">
    <citation type="journal article" date="2013" name="PLoS Genet.">
        <title>Distinctive expansion of potential virulence genes in the genome of the oomycete fish pathogen Saprolegnia parasitica.</title>
        <authorList>
            <person name="Jiang R.H."/>
            <person name="de Bruijn I."/>
            <person name="Haas B.J."/>
            <person name="Belmonte R."/>
            <person name="Lobach L."/>
            <person name="Christie J."/>
            <person name="van den Ackerveken G."/>
            <person name="Bottin A."/>
            <person name="Bulone V."/>
            <person name="Diaz-Moreno S.M."/>
            <person name="Dumas B."/>
            <person name="Fan L."/>
            <person name="Gaulin E."/>
            <person name="Govers F."/>
            <person name="Grenville-Briggs L.J."/>
            <person name="Horner N.R."/>
            <person name="Levin J.Z."/>
            <person name="Mammella M."/>
            <person name="Meijer H.J."/>
            <person name="Morris P."/>
            <person name="Nusbaum C."/>
            <person name="Oome S."/>
            <person name="Phillips A.J."/>
            <person name="van Rooyen D."/>
            <person name="Rzeszutek E."/>
            <person name="Saraiva M."/>
            <person name="Secombes C.J."/>
            <person name="Seidl M.F."/>
            <person name="Snel B."/>
            <person name="Stassen J.H."/>
            <person name="Sykes S."/>
            <person name="Tripathy S."/>
            <person name="van den Berg H."/>
            <person name="Vega-Arreguin J.C."/>
            <person name="Wawra S."/>
            <person name="Young S.K."/>
            <person name="Zeng Q."/>
            <person name="Dieguez-Uribeondo J."/>
            <person name="Russ C."/>
            <person name="Tyler B.M."/>
            <person name="van West P."/>
        </authorList>
    </citation>
    <scope>NUCLEOTIDE SEQUENCE [LARGE SCALE GENOMIC DNA]</scope>
    <source>
        <strain evidence="2 3">CBS 223.65</strain>
    </source>
</reference>
<gene>
    <name evidence="2" type="ORF">SPRG_11717</name>
</gene>
<dbReference type="EMBL" id="KK583267">
    <property type="protein sequence ID" value="KDO22535.1"/>
    <property type="molecule type" value="Genomic_DNA"/>
</dbReference>
<dbReference type="OrthoDB" id="120862at2759"/>
<dbReference type="GeneID" id="24133738"/>
<dbReference type="RefSeq" id="XP_012206781.1">
    <property type="nucleotide sequence ID" value="XM_012351391.1"/>
</dbReference>
<feature type="transmembrane region" description="Helical" evidence="1">
    <location>
        <begin position="32"/>
        <end position="50"/>
    </location>
</feature>
<evidence type="ECO:0000256" key="1">
    <source>
        <dbReference type="SAM" id="Phobius"/>
    </source>
</evidence>
<keyword evidence="1" id="KW-0812">Transmembrane</keyword>
<organism evidence="2 3">
    <name type="scientific">Saprolegnia parasitica (strain CBS 223.65)</name>
    <dbReference type="NCBI Taxonomy" id="695850"/>
    <lineage>
        <taxon>Eukaryota</taxon>
        <taxon>Sar</taxon>
        <taxon>Stramenopiles</taxon>
        <taxon>Oomycota</taxon>
        <taxon>Saprolegniomycetes</taxon>
        <taxon>Saprolegniales</taxon>
        <taxon>Saprolegniaceae</taxon>
        <taxon>Saprolegnia</taxon>
    </lineage>
</organism>
<protein>
    <submittedName>
        <fullName evidence="2">Uncharacterized protein</fullName>
    </submittedName>
</protein>
<accession>A0A067C090</accession>
<keyword evidence="3" id="KW-1185">Reference proteome</keyword>
<dbReference type="VEuPathDB" id="FungiDB:SPRG_11717"/>
<proteinExistence type="predicted"/>